<feature type="transmembrane region" description="Helical" evidence="1">
    <location>
        <begin position="9"/>
        <end position="32"/>
    </location>
</feature>
<keyword evidence="1" id="KW-0472">Membrane</keyword>
<sequence length="245" mass="24769">MDNTPRHPWWLLVELTGGLVVVLGVTGTLAYLAGVTGYAPLAFGLAPIALALVVGLSLRRAWRPLGFCAVRGTKAALIATVSVGILPLSAAAVSAGFGVSAGGAAGFIALAVLVGFVEETIFRGILLRAFSARGSVAANLITSTAFAAAHTITAISPDADSGQVARTVAFAFLFGIVAALLTDTTGSIWPAIILHAGFDSVGFILTPLSPVLTDLVSIGVCAALAVLLANLRRLAPAAATPTLDR</sequence>
<dbReference type="Pfam" id="PF02517">
    <property type="entry name" value="Rce1-like"/>
    <property type="match status" value="1"/>
</dbReference>
<dbReference type="PANTHER" id="PTHR36435">
    <property type="entry name" value="SLR1288 PROTEIN"/>
    <property type="match status" value="1"/>
</dbReference>
<comment type="caution">
    <text evidence="3">The sequence shown here is derived from an EMBL/GenBank/DDBJ whole genome shotgun (WGS) entry which is preliminary data.</text>
</comment>
<keyword evidence="3" id="KW-0378">Hydrolase</keyword>
<evidence type="ECO:0000313" key="3">
    <source>
        <dbReference type="EMBL" id="MBT8798993.1"/>
    </source>
</evidence>
<gene>
    <name evidence="3" type="ORF">J0P97_13065</name>
</gene>
<proteinExistence type="predicted"/>
<feature type="transmembrane region" description="Helical" evidence="1">
    <location>
        <begin position="76"/>
        <end position="97"/>
    </location>
</feature>
<feature type="transmembrane region" description="Helical" evidence="1">
    <location>
        <begin position="103"/>
        <end position="122"/>
    </location>
</feature>
<dbReference type="InterPro" id="IPR052710">
    <property type="entry name" value="CAAX_protease"/>
</dbReference>
<dbReference type="PANTHER" id="PTHR36435:SF1">
    <property type="entry name" value="CAAX AMINO TERMINAL PROTEASE FAMILY PROTEIN"/>
    <property type="match status" value="1"/>
</dbReference>
<organism evidence="3 4">
    <name type="scientific">Microbacterium flavum</name>
    <dbReference type="NCBI Taxonomy" id="415216"/>
    <lineage>
        <taxon>Bacteria</taxon>
        <taxon>Bacillati</taxon>
        <taxon>Actinomycetota</taxon>
        <taxon>Actinomycetes</taxon>
        <taxon>Micrococcales</taxon>
        <taxon>Microbacteriaceae</taxon>
        <taxon>Microbacterium</taxon>
    </lineage>
</organism>
<evidence type="ECO:0000256" key="1">
    <source>
        <dbReference type="SAM" id="Phobius"/>
    </source>
</evidence>
<dbReference type="GO" id="GO:0008237">
    <property type="term" value="F:metallopeptidase activity"/>
    <property type="evidence" value="ECO:0007669"/>
    <property type="project" value="UniProtKB-KW"/>
</dbReference>
<evidence type="ECO:0000259" key="2">
    <source>
        <dbReference type="Pfam" id="PF02517"/>
    </source>
</evidence>
<keyword evidence="4" id="KW-1185">Reference proteome</keyword>
<feature type="transmembrane region" description="Helical" evidence="1">
    <location>
        <begin position="211"/>
        <end position="231"/>
    </location>
</feature>
<dbReference type="EMBL" id="JAFLHG010000012">
    <property type="protein sequence ID" value="MBT8798993.1"/>
    <property type="molecule type" value="Genomic_DNA"/>
</dbReference>
<feature type="domain" description="CAAX prenyl protease 2/Lysostaphin resistance protein A-like" evidence="2">
    <location>
        <begin position="105"/>
        <end position="200"/>
    </location>
</feature>
<keyword evidence="3" id="KW-0645">Protease</keyword>
<keyword evidence="1" id="KW-1133">Transmembrane helix</keyword>
<dbReference type="RefSeq" id="WP_215488225.1">
    <property type="nucleotide sequence ID" value="NZ_BAAAPJ010000003.1"/>
</dbReference>
<evidence type="ECO:0000313" key="4">
    <source>
        <dbReference type="Proteomes" id="UP000740605"/>
    </source>
</evidence>
<accession>A0ABS5XZZ6</accession>
<keyword evidence="1" id="KW-0812">Transmembrane</keyword>
<protein>
    <submittedName>
        <fullName evidence="3">CPBP family intramembrane metalloprotease</fullName>
    </submittedName>
</protein>
<keyword evidence="3" id="KW-0482">Metalloprotease</keyword>
<name>A0ABS5XZZ6_9MICO</name>
<feature type="transmembrane region" description="Helical" evidence="1">
    <location>
        <begin position="38"/>
        <end position="56"/>
    </location>
</feature>
<dbReference type="InterPro" id="IPR003675">
    <property type="entry name" value="Rce1/LyrA-like_dom"/>
</dbReference>
<reference evidence="3 4" key="1">
    <citation type="submission" date="2021-03" db="EMBL/GenBank/DDBJ databases">
        <title>Microbacterium pauli sp. nov., isolated from microfiltered milk.</title>
        <authorList>
            <person name="Bellassi P."/>
            <person name="Fontana A."/>
            <person name="Callegari M.L."/>
            <person name="Lorenzo M."/>
            <person name="Cappa F."/>
        </authorList>
    </citation>
    <scope>NUCLEOTIDE SEQUENCE [LARGE SCALE GENOMIC DNA]</scope>
    <source>
        <strain evidence="3 4">DSM 18909</strain>
    </source>
</reference>
<dbReference type="Proteomes" id="UP000740605">
    <property type="component" value="Unassembled WGS sequence"/>
</dbReference>